<gene>
    <name evidence="7" type="ordered locus">Metig_0570</name>
</gene>
<keyword evidence="2" id="KW-1003">Cell membrane</keyword>
<feature type="transmembrane region" description="Helical" evidence="6">
    <location>
        <begin position="6"/>
        <end position="27"/>
    </location>
</feature>
<dbReference type="GO" id="GO:0005886">
    <property type="term" value="C:plasma membrane"/>
    <property type="evidence" value="ECO:0007669"/>
    <property type="project" value="UniProtKB-SubCell"/>
</dbReference>
<dbReference type="OrthoDB" id="15394at2157"/>
<evidence type="ECO:0000256" key="2">
    <source>
        <dbReference type="ARBA" id="ARBA00022475"/>
    </source>
</evidence>
<accession>F6BC43</accession>
<dbReference type="EMBL" id="CP002737">
    <property type="protein sequence ID" value="AEF96124.1"/>
    <property type="molecule type" value="Genomic_DNA"/>
</dbReference>
<dbReference type="GeneID" id="10643408"/>
<keyword evidence="8" id="KW-1185">Reference proteome</keyword>
<feature type="transmembrane region" description="Helical" evidence="6">
    <location>
        <begin position="39"/>
        <end position="62"/>
    </location>
</feature>
<dbReference type="CDD" id="cd06581">
    <property type="entry name" value="TM_PBP1_LivM_like"/>
    <property type="match status" value="1"/>
</dbReference>
<proteinExistence type="predicted"/>
<comment type="subcellular location">
    <subcellularLocation>
        <location evidence="1">Cell membrane</location>
        <topology evidence="1">Multi-pass membrane protein</topology>
    </subcellularLocation>
</comment>
<feature type="transmembrane region" description="Helical" evidence="6">
    <location>
        <begin position="270"/>
        <end position="289"/>
    </location>
</feature>
<dbReference type="PANTHER" id="PTHR30482">
    <property type="entry name" value="HIGH-AFFINITY BRANCHED-CHAIN AMINO ACID TRANSPORT SYSTEM PERMEASE"/>
    <property type="match status" value="1"/>
</dbReference>
<feature type="transmembrane region" description="Helical" evidence="6">
    <location>
        <begin position="245"/>
        <end position="263"/>
    </location>
</feature>
<dbReference type="AlphaFoldDB" id="F6BC43"/>
<dbReference type="RefSeq" id="WP_013798731.1">
    <property type="nucleotide sequence ID" value="NC_015562.1"/>
</dbReference>
<dbReference type="InterPro" id="IPR043428">
    <property type="entry name" value="LivM-like"/>
</dbReference>
<feature type="transmembrane region" description="Helical" evidence="6">
    <location>
        <begin position="86"/>
        <end position="112"/>
    </location>
</feature>
<sequence length="343" mass="37844">MIVDLIQLILIWFGLYLIVNLSLNIEFGYGGIPNFGKHLAVLLGAVVVGGIVNRILMLIFGINGDIVTASTMVSSVVNDLISQNPLYGIGILLLSIFLAIVLGLIIGALFILPSAKLKEDYLGVTLLAIAEVFFLSTYYTPSIIGGYYGASVPDILAFVSGEMRGFVFAGLILLIAFVIYLFTNKLLNTPYGRILRAMRENENVVIAFGRDIMKIRIKTVSIGTAIAAIAGVLFGFYSANVIGTAFTRVEWTFFPFLMVLLGGKGNNKGIILGTLIFVITKVLLETYKFEIKEFLHLPFEAVWLEYIIFGILVVLILYYRPEGILSEKPILTKPIKKIMHNQE</sequence>
<feature type="transmembrane region" description="Helical" evidence="6">
    <location>
        <begin position="301"/>
        <end position="319"/>
    </location>
</feature>
<evidence type="ECO:0000256" key="3">
    <source>
        <dbReference type="ARBA" id="ARBA00022692"/>
    </source>
</evidence>
<evidence type="ECO:0000256" key="1">
    <source>
        <dbReference type="ARBA" id="ARBA00004651"/>
    </source>
</evidence>
<keyword evidence="3 6" id="KW-0812">Transmembrane</keyword>
<dbReference type="HOGENOM" id="CLU_031365_1_0_2"/>
<keyword evidence="5 6" id="KW-0472">Membrane</keyword>
<feature type="transmembrane region" description="Helical" evidence="6">
    <location>
        <begin position="220"/>
        <end position="239"/>
    </location>
</feature>
<dbReference type="PANTHER" id="PTHR30482:SF1">
    <property type="entry name" value="BRANCHED-CHAIN AMINO ACID TRANSPORT PERMEASE PROTEIN LIVM-RELATED"/>
    <property type="match status" value="1"/>
</dbReference>
<reference evidence="7 8" key="1">
    <citation type="submission" date="2011-05" db="EMBL/GenBank/DDBJ databases">
        <title>Complete sequence of Methanotorris igneus Kol 5.</title>
        <authorList>
            <consortium name="US DOE Joint Genome Institute"/>
            <person name="Lucas S."/>
            <person name="Han J."/>
            <person name="Lapidus A."/>
            <person name="Cheng J.-F."/>
            <person name="Goodwin L."/>
            <person name="Pitluck S."/>
            <person name="Peters L."/>
            <person name="Mikhailova N."/>
            <person name="Chertkov O."/>
            <person name="Han C."/>
            <person name="Tapia R."/>
            <person name="Land M."/>
            <person name="Hauser L."/>
            <person name="Kyrpides N."/>
            <person name="Ivanova N."/>
            <person name="Pagani I."/>
            <person name="Sieprawska-Lupa M."/>
            <person name="Whitman W."/>
            <person name="Woyke T."/>
        </authorList>
    </citation>
    <scope>NUCLEOTIDE SEQUENCE [LARGE SCALE GENOMIC DNA]</scope>
    <source>
        <strain evidence="8">DSM 5666 / JCM 11834 / Kol 5</strain>
    </source>
</reference>
<dbReference type="InterPro" id="IPR001851">
    <property type="entry name" value="ABC_transp_permease"/>
</dbReference>
<keyword evidence="4 6" id="KW-1133">Transmembrane helix</keyword>
<feature type="transmembrane region" description="Helical" evidence="6">
    <location>
        <begin position="165"/>
        <end position="183"/>
    </location>
</feature>
<dbReference type="KEGG" id="mig:Metig_0570"/>
<protein>
    <submittedName>
        <fullName evidence="7">ABC-type transporter, integral membrane subunit</fullName>
    </submittedName>
</protein>
<evidence type="ECO:0000256" key="5">
    <source>
        <dbReference type="ARBA" id="ARBA00023136"/>
    </source>
</evidence>
<name>F6BC43_METIK</name>
<evidence type="ECO:0000256" key="6">
    <source>
        <dbReference type="SAM" id="Phobius"/>
    </source>
</evidence>
<evidence type="ECO:0000313" key="8">
    <source>
        <dbReference type="Proteomes" id="UP000009227"/>
    </source>
</evidence>
<dbReference type="STRING" id="880724.Metig_0570"/>
<feature type="transmembrane region" description="Helical" evidence="6">
    <location>
        <begin position="124"/>
        <end position="145"/>
    </location>
</feature>
<dbReference type="GO" id="GO:0015658">
    <property type="term" value="F:branched-chain amino acid transmembrane transporter activity"/>
    <property type="evidence" value="ECO:0007669"/>
    <property type="project" value="InterPro"/>
</dbReference>
<organism evidence="8">
    <name type="scientific">Methanotorris igneus (strain DSM 5666 / JCM 11834 / Kol 5)</name>
    <dbReference type="NCBI Taxonomy" id="880724"/>
    <lineage>
        <taxon>Archaea</taxon>
        <taxon>Methanobacteriati</taxon>
        <taxon>Methanobacteriota</taxon>
        <taxon>Methanomada group</taxon>
        <taxon>Methanococci</taxon>
        <taxon>Methanococcales</taxon>
        <taxon>Methanocaldococcaceae</taxon>
        <taxon>Methanotorris</taxon>
    </lineage>
</organism>
<dbReference type="Pfam" id="PF02653">
    <property type="entry name" value="BPD_transp_2"/>
    <property type="match status" value="1"/>
</dbReference>
<dbReference type="Proteomes" id="UP000009227">
    <property type="component" value="Chromosome"/>
</dbReference>
<evidence type="ECO:0000313" key="7">
    <source>
        <dbReference type="EMBL" id="AEF96124.1"/>
    </source>
</evidence>
<evidence type="ECO:0000256" key="4">
    <source>
        <dbReference type="ARBA" id="ARBA00022989"/>
    </source>
</evidence>